<protein>
    <submittedName>
        <fullName evidence="2">DUF5343 domain-containing protein</fullName>
    </submittedName>
</protein>
<sequence length="245" mass="25522">MADKHPYMSGSGGVTQLITQLRRSFPAAVTADTLRKLGIAPNNETYILNILKFVGVLDAENKKAPAAVPVFNKHDNAEFQDGFAKLVQGAYKELFDLHGDSAWALSLDKLISFFRNHDGTSDVVGKRQATTFQTLARIGGKLAEGATPIPRAASNGIARAAKKAATVPTKRASSPTVAPVPAPALAAANPPAPALTPAAHGQGSSAGGMGLTVRIEINLPAGGDQATYDAIFKSIRENLLNGNSA</sequence>
<evidence type="ECO:0000256" key="1">
    <source>
        <dbReference type="SAM" id="MobiDB-lite"/>
    </source>
</evidence>
<keyword evidence="3" id="KW-1185">Reference proteome</keyword>
<dbReference type="EMBL" id="JAXCLA010000001">
    <property type="protein sequence ID" value="MDY0743389.1"/>
    <property type="molecule type" value="Genomic_DNA"/>
</dbReference>
<comment type="caution">
    <text evidence="2">The sequence shown here is derived from an EMBL/GenBank/DDBJ whole genome shotgun (WGS) entry which is preliminary data.</text>
</comment>
<dbReference type="Proteomes" id="UP001285263">
    <property type="component" value="Unassembled WGS sequence"/>
</dbReference>
<evidence type="ECO:0000313" key="2">
    <source>
        <dbReference type="EMBL" id="MDY0743389.1"/>
    </source>
</evidence>
<organism evidence="2 3">
    <name type="scientific">Roseateles agri</name>
    <dbReference type="NCBI Taxonomy" id="3098619"/>
    <lineage>
        <taxon>Bacteria</taxon>
        <taxon>Pseudomonadati</taxon>
        <taxon>Pseudomonadota</taxon>
        <taxon>Betaproteobacteria</taxon>
        <taxon>Burkholderiales</taxon>
        <taxon>Sphaerotilaceae</taxon>
        <taxon>Roseateles</taxon>
    </lineage>
</organism>
<evidence type="ECO:0000313" key="3">
    <source>
        <dbReference type="Proteomes" id="UP001285263"/>
    </source>
</evidence>
<dbReference type="Pfam" id="PF17278">
    <property type="entry name" value="DUF5343"/>
    <property type="match status" value="1"/>
</dbReference>
<name>A0ABU5DAX4_9BURK</name>
<accession>A0ABU5DAX4</accession>
<feature type="region of interest" description="Disordered" evidence="1">
    <location>
        <begin position="165"/>
        <end position="184"/>
    </location>
</feature>
<proteinExistence type="predicted"/>
<gene>
    <name evidence="2" type="ORF">SNE35_02685</name>
</gene>
<dbReference type="InterPro" id="IPR035235">
    <property type="entry name" value="DUF5343"/>
</dbReference>
<feature type="compositionally biased region" description="Low complexity" evidence="1">
    <location>
        <begin position="172"/>
        <end position="184"/>
    </location>
</feature>
<reference evidence="2 3" key="1">
    <citation type="submission" date="2023-11" db="EMBL/GenBank/DDBJ databases">
        <title>Paucibacter sp. nov., isolated from fresh soil in Korea.</title>
        <authorList>
            <person name="Le N.T.T."/>
        </authorList>
    </citation>
    <scope>NUCLEOTIDE SEQUENCE [LARGE SCALE GENOMIC DNA]</scope>
    <source>
        <strain evidence="2 3">R3-3</strain>
    </source>
</reference>
<dbReference type="RefSeq" id="WP_320421271.1">
    <property type="nucleotide sequence ID" value="NZ_JAXCLA010000001.1"/>
</dbReference>